<reference evidence="2" key="2">
    <citation type="submission" date="2020-05" db="UniProtKB">
        <authorList>
            <consortium name="EnsemblMetazoa"/>
        </authorList>
    </citation>
    <scope>IDENTIFICATION</scope>
    <source>
        <strain evidence="2">maculatus3</strain>
    </source>
</reference>
<keyword evidence="3" id="KW-1185">Reference proteome</keyword>
<name>A0A182T867_9DIPT</name>
<sequence length="230" mass="25603">HVKTKEYRKIVVHAKIKKKPQPKLNAPSAAPNNVHAAAKSRLHGSSQCSVQITPVGNAAKQKAVEKPLAKFPWLPTGDSCNYIIDVRFFRLALFMRLDQSIVDEALAIIEKQQAIASMVATKSTPTNGSSSTPASSIVAATVRQQRTFSPGPTRRKRSGSDPTSEDDLQRELQQVKGQLKTILALLRRKEQQEKGKDKQLARDKAFKRRTKKRTRKGLKKAITEQQMGDQ</sequence>
<protein>
    <submittedName>
        <fullName evidence="2">Uncharacterized protein</fullName>
    </submittedName>
</protein>
<feature type="compositionally biased region" description="Basic residues" evidence="1">
    <location>
        <begin position="205"/>
        <end position="219"/>
    </location>
</feature>
<dbReference type="AlphaFoldDB" id="A0A182T867"/>
<reference evidence="3" key="1">
    <citation type="submission" date="2013-09" db="EMBL/GenBank/DDBJ databases">
        <title>The Genome Sequence of Anopheles maculatus species B.</title>
        <authorList>
            <consortium name="The Broad Institute Genomics Platform"/>
            <person name="Neafsey D.E."/>
            <person name="Besansky N."/>
            <person name="Howell P."/>
            <person name="Walton C."/>
            <person name="Young S.K."/>
            <person name="Zeng Q."/>
            <person name="Gargeya S."/>
            <person name="Fitzgerald M."/>
            <person name="Haas B."/>
            <person name="Abouelleil A."/>
            <person name="Allen A.W."/>
            <person name="Alvarado L."/>
            <person name="Arachchi H.M."/>
            <person name="Berlin A.M."/>
            <person name="Chapman S.B."/>
            <person name="Gainer-Dewar J."/>
            <person name="Goldberg J."/>
            <person name="Griggs A."/>
            <person name="Gujja S."/>
            <person name="Hansen M."/>
            <person name="Howarth C."/>
            <person name="Imamovic A."/>
            <person name="Ireland A."/>
            <person name="Larimer J."/>
            <person name="McCowan C."/>
            <person name="Murphy C."/>
            <person name="Pearson M."/>
            <person name="Poon T.W."/>
            <person name="Priest M."/>
            <person name="Roberts A."/>
            <person name="Saif S."/>
            <person name="Shea T."/>
            <person name="Sisk P."/>
            <person name="Sykes S."/>
            <person name="Wortman J."/>
            <person name="Nusbaum C."/>
            <person name="Birren B."/>
        </authorList>
    </citation>
    <scope>NUCLEOTIDE SEQUENCE [LARGE SCALE GENOMIC DNA]</scope>
    <source>
        <strain evidence="3">maculatus3</strain>
    </source>
</reference>
<feature type="region of interest" description="Disordered" evidence="1">
    <location>
        <begin position="144"/>
        <end position="170"/>
    </location>
</feature>
<evidence type="ECO:0000256" key="1">
    <source>
        <dbReference type="SAM" id="MobiDB-lite"/>
    </source>
</evidence>
<feature type="compositionally biased region" description="Basic and acidic residues" evidence="1">
    <location>
        <begin position="190"/>
        <end position="204"/>
    </location>
</feature>
<organism evidence="2 3">
    <name type="scientific">Anopheles maculatus</name>
    <dbReference type="NCBI Taxonomy" id="74869"/>
    <lineage>
        <taxon>Eukaryota</taxon>
        <taxon>Metazoa</taxon>
        <taxon>Ecdysozoa</taxon>
        <taxon>Arthropoda</taxon>
        <taxon>Hexapoda</taxon>
        <taxon>Insecta</taxon>
        <taxon>Pterygota</taxon>
        <taxon>Neoptera</taxon>
        <taxon>Endopterygota</taxon>
        <taxon>Diptera</taxon>
        <taxon>Nematocera</taxon>
        <taxon>Culicoidea</taxon>
        <taxon>Culicidae</taxon>
        <taxon>Anophelinae</taxon>
        <taxon>Anopheles</taxon>
        <taxon>Anopheles maculatus group</taxon>
    </lineage>
</organism>
<dbReference type="Proteomes" id="UP000075901">
    <property type="component" value="Unassembled WGS sequence"/>
</dbReference>
<dbReference type="VEuPathDB" id="VectorBase:AMAM021571"/>
<proteinExistence type="predicted"/>
<feature type="region of interest" description="Disordered" evidence="1">
    <location>
        <begin position="190"/>
        <end position="230"/>
    </location>
</feature>
<evidence type="ECO:0000313" key="3">
    <source>
        <dbReference type="Proteomes" id="UP000075901"/>
    </source>
</evidence>
<evidence type="ECO:0000313" key="2">
    <source>
        <dbReference type="EnsemblMetazoa" id="AMAM021571-PA"/>
    </source>
</evidence>
<dbReference type="EnsemblMetazoa" id="AMAM021571-RA">
    <property type="protein sequence ID" value="AMAM021571-PA"/>
    <property type="gene ID" value="AMAM021571"/>
</dbReference>
<accession>A0A182T867</accession>